<sequence>MPSSFDSRTYFSSQSDSYHREKRKEIEKKHSISLQPVGAIALMGIGLLWNVGKEVKKYEEKREKEEMERRKREDRDRQWRTRTVREERFDSRRDPPSAGDSMKAERGSCTTSSNYTRETRRYQSPDYRTKRQHDDRSRDEKPRHHSQDSGGRESPYYVTRRVDREEYTRSRRESR</sequence>
<reference evidence="1" key="1">
    <citation type="submission" date="2022-12" db="EMBL/GenBank/DDBJ databases">
        <title>Genome Sequence of Lasiodiplodia mahajangana.</title>
        <authorList>
            <person name="Buettner E."/>
        </authorList>
    </citation>
    <scope>NUCLEOTIDE SEQUENCE</scope>
    <source>
        <strain evidence="1">VT137</strain>
    </source>
</reference>
<name>A0ACC2JQ44_9PEZI</name>
<comment type="caution">
    <text evidence="1">The sequence shown here is derived from an EMBL/GenBank/DDBJ whole genome shotgun (WGS) entry which is preliminary data.</text>
</comment>
<protein>
    <submittedName>
        <fullName evidence="1">Uncharacterized protein</fullName>
    </submittedName>
</protein>
<dbReference type="EMBL" id="JAPUUL010000782">
    <property type="protein sequence ID" value="KAJ8129373.1"/>
    <property type="molecule type" value="Genomic_DNA"/>
</dbReference>
<evidence type="ECO:0000313" key="2">
    <source>
        <dbReference type="Proteomes" id="UP001153332"/>
    </source>
</evidence>
<dbReference type="Proteomes" id="UP001153332">
    <property type="component" value="Unassembled WGS sequence"/>
</dbReference>
<accession>A0ACC2JQ44</accession>
<gene>
    <name evidence="1" type="ORF">O1611_g4257</name>
</gene>
<proteinExistence type="predicted"/>
<organism evidence="1 2">
    <name type="scientific">Lasiodiplodia mahajangana</name>
    <dbReference type="NCBI Taxonomy" id="1108764"/>
    <lineage>
        <taxon>Eukaryota</taxon>
        <taxon>Fungi</taxon>
        <taxon>Dikarya</taxon>
        <taxon>Ascomycota</taxon>
        <taxon>Pezizomycotina</taxon>
        <taxon>Dothideomycetes</taxon>
        <taxon>Dothideomycetes incertae sedis</taxon>
        <taxon>Botryosphaeriales</taxon>
        <taxon>Botryosphaeriaceae</taxon>
        <taxon>Lasiodiplodia</taxon>
    </lineage>
</organism>
<evidence type="ECO:0000313" key="1">
    <source>
        <dbReference type="EMBL" id="KAJ8129373.1"/>
    </source>
</evidence>
<keyword evidence="2" id="KW-1185">Reference proteome</keyword>